<gene>
    <name evidence="1" type="ORF">CN495_07735</name>
</gene>
<evidence type="ECO:0000313" key="1">
    <source>
        <dbReference type="EMBL" id="PER55636.1"/>
    </source>
</evidence>
<dbReference type="Proteomes" id="UP000219897">
    <property type="component" value="Unassembled WGS sequence"/>
</dbReference>
<dbReference type="AlphaFoldDB" id="A0ABD6SEN4"/>
<accession>A0ABD6SEN4</accession>
<dbReference type="RefSeq" id="WP_098316981.1">
    <property type="nucleotide sequence ID" value="NZ_NTYF01000023.1"/>
</dbReference>
<reference evidence="1 2" key="1">
    <citation type="submission" date="2017-09" db="EMBL/GenBank/DDBJ databases">
        <title>Large-scale bioinformatics analysis of Bacillus genomes uncovers conserved roles of natural products in bacterial physiology.</title>
        <authorList>
            <consortium name="Agbiome Team Llc"/>
            <person name="Bleich R.M."/>
            <person name="Kirk G.J."/>
            <person name="Santa Maria K.C."/>
            <person name="Allen S.E."/>
            <person name="Farag S."/>
            <person name="Shank E.A."/>
            <person name="Bowers A."/>
        </authorList>
    </citation>
    <scope>NUCLEOTIDE SEQUENCE [LARGE SCALE GENOMIC DNA]</scope>
    <source>
        <strain evidence="1 2">AFS005140</strain>
    </source>
</reference>
<dbReference type="EMBL" id="NTYF01000023">
    <property type="protein sequence ID" value="PER55636.1"/>
    <property type="molecule type" value="Genomic_DNA"/>
</dbReference>
<organism evidence="1 2">
    <name type="scientific">Bacillus thuringiensis</name>
    <dbReference type="NCBI Taxonomy" id="1428"/>
    <lineage>
        <taxon>Bacteria</taxon>
        <taxon>Bacillati</taxon>
        <taxon>Bacillota</taxon>
        <taxon>Bacilli</taxon>
        <taxon>Bacillales</taxon>
        <taxon>Bacillaceae</taxon>
        <taxon>Bacillus</taxon>
        <taxon>Bacillus cereus group</taxon>
    </lineage>
</organism>
<proteinExistence type="predicted"/>
<name>A0ABD6SEN4_BACTU</name>
<comment type="caution">
    <text evidence="1">The sequence shown here is derived from an EMBL/GenBank/DDBJ whole genome shotgun (WGS) entry which is preliminary data.</text>
</comment>
<protein>
    <submittedName>
        <fullName evidence="1">Uncharacterized protein</fullName>
    </submittedName>
</protein>
<evidence type="ECO:0000313" key="2">
    <source>
        <dbReference type="Proteomes" id="UP000219897"/>
    </source>
</evidence>
<sequence>MATQTFGIGYGMQGDIKEGFMVDAVAVYTNNAFKILPTIVVDNNRANEDTVFLEPNSYFTKKGLKNRNTTFASHTVKRVIDDREVSILACDGLKDNNFIHVVDVDTEDFPKGNVEDNLYLLRVVVKPKNPQESWLEKGGFRLLEQDFQLGVMFLKTLKELKPNKAKKNFKSVLMTPKCKKAIKEDIAFRQSLVELVDEVLAGVRFQLNEKVDTEEENAV</sequence>